<feature type="modified residue" description="N6-(pyridoxal phosphate)lysine" evidence="4">
    <location>
        <position position="306"/>
    </location>
</feature>
<dbReference type="EMBL" id="BQKY01000006">
    <property type="protein sequence ID" value="GJN90039.1"/>
    <property type="molecule type" value="Genomic_DNA"/>
</dbReference>
<dbReference type="Gene3D" id="3.40.640.10">
    <property type="entry name" value="Type I PLP-dependent aspartate aminotransferase-like (Major domain)"/>
    <property type="match status" value="1"/>
</dbReference>
<sequence>MNLGHNRHPRDPPESRQAGTELTMQAQDANAPLKTRLARLLAASGAASLADPKLAAYLDAQDSLRAFRAQFSFPKRRTVWPDEYREDKERAGEADREEDAVECVYLAGNSLGLMPKSTPELLQEELGVLGHMDHAYGRPWVKIDEHVTPLLAEIVGAKPSEVACMGSLTANLHTLFTSFYQPTPQRHKILYEGKAFPSDAYAFASHVALHDYPPSSLLPVFPREGEHTIRTDDILRIIEDEGDSIAVICFGAVQYYSGEWFDLEAITKAGHAKGCIVSFDCAHAVGNIPLKLHEWGVDFACWCSYKYLNSGPGGIAGLFVHERWENRKRLHGWWGHDKATRFAMPSAYSPLPGAAGWQFSNPSVLDVVSLLSSLRIFDQAAHVLPRARAGGQIHSRGEVLGALREKSVDLTGYLELLLTSSPYYLLPESFPPSSASSTQDDKHAVSSFTIITPSSPSARGAQLSLLFHPVESMDWIFARLRERGVLGDERRPGVIRFAPVPLYNSWGDVREAALALEEVMGLYVRWRREGGRHEEDEGKDDLEKRETPAGIEDEGVRQ</sequence>
<dbReference type="SUPFAM" id="SSF53383">
    <property type="entry name" value="PLP-dependent transferases"/>
    <property type="match status" value="1"/>
</dbReference>
<dbReference type="NCBIfam" id="TIGR01814">
    <property type="entry name" value="kynureninase"/>
    <property type="match status" value="1"/>
</dbReference>
<feature type="binding site" evidence="4">
    <location>
        <position position="280"/>
    </location>
    <ligand>
        <name>pyridoxal 5'-phosphate</name>
        <dbReference type="ChEBI" id="CHEBI:597326"/>
    </ligand>
</feature>
<comment type="caution">
    <text evidence="4">Lacks conserved residue(s) required for the propagation of feature annotation.</text>
</comment>
<proteinExistence type="inferred from homology"/>
<feature type="binding site" evidence="4">
    <location>
        <position position="333"/>
    </location>
    <ligand>
        <name>pyridoxal 5'-phosphate</name>
        <dbReference type="ChEBI" id="CHEBI:597326"/>
    </ligand>
</feature>
<dbReference type="InterPro" id="IPR010111">
    <property type="entry name" value="Kynureninase"/>
</dbReference>
<dbReference type="GO" id="GO:0034354">
    <property type="term" value="P:'de novo' NAD+ biosynthetic process from L-tryptophan"/>
    <property type="evidence" value="ECO:0007669"/>
    <property type="project" value="UniProtKB-UniRule"/>
</dbReference>
<dbReference type="InterPro" id="IPR015424">
    <property type="entry name" value="PyrdxlP-dep_Trfase"/>
</dbReference>
<feature type="region of interest" description="Disordered" evidence="5">
    <location>
        <begin position="1"/>
        <end position="20"/>
    </location>
</feature>
<evidence type="ECO:0000256" key="5">
    <source>
        <dbReference type="SAM" id="MobiDB-lite"/>
    </source>
</evidence>
<dbReference type="PANTHER" id="PTHR14084:SF0">
    <property type="entry name" value="KYNURENINASE"/>
    <property type="match status" value="1"/>
</dbReference>
<keyword evidence="1 4" id="KW-0662">Pyridine nucleotide biosynthesis</keyword>
<dbReference type="GO" id="GO:0030170">
    <property type="term" value="F:pyridoxal phosphate binding"/>
    <property type="evidence" value="ECO:0007669"/>
    <property type="project" value="UniProtKB-UniRule"/>
</dbReference>
<evidence type="ECO:0000256" key="4">
    <source>
        <dbReference type="HAMAP-Rule" id="MF_03017"/>
    </source>
</evidence>
<feature type="domain" description="Aminotransferase class V" evidence="6">
    <location>
        <begin position="226"/>
        <end position="324"/>
    </location>
</feature>
<dbReference type="GO" id="GO:0043420">
    <property type="term" value="P:anthranilate metabolic process"/>
    <property type="evidence" value="ECO:0007669"/>
    <property type="project" value="UniProtKB-UniRule"/>
</dbReference>
<reference evidence="7 8" key="1">
    <citation type="submission" date="2021-12" db="EMBL/GenBank/DDBJ databases">
        <title>High titer production of polyol ester of fatty acids by Rhodotorula paludigena BS15 towards product separation-free biomass refinery.</title>
        <authorList>
            <person name="Mano J."/>
            <person name="Ono H."/>
            <person name="Tanaka T."/>
            <person name="Naito K."/>
            <person name="Sushida H."/>
            <person name="Ike M."/>
            <person name="Tokuyasu K."/>
            <person name="Kitaoka M."/>
        </authorList>
    </citation>
    <scope>NUCLEOTIDE SEQUENCE [LARGE SCALE GENOMIC DNA]</scope>
    <source>
        <strain evidence="7 8">BS15</strain>
    </source>
</reference>
<dbReference type="InterPro" id="IPR000192">
    <property type="entry name" value="Aminotrans_V_dom"/>
</dbReference>
<keyword evidence="8" id="KW-1185">Reference proteome</keyword>
<feature type="region of interest" description="Disordered" evidence="5">
    <location>
        <begin position="530"/>
        <end position="558"/>
    </location>
</feature>
<comment type="catalytic activity">
    <reaction evidence="4">
        <text>L-kynurenine + H2O = anthranilate + L-alanine + H(+)</text>
        <dbReference type="Rhea" id="RHEA:16813"/>
        <dbReference type="ChEBI" id="CHEBI:15377"/>
        <dbReference type="ChEBI" id="CHEBI:15378"/>
        <dbReference type="ChEBI" id="CHEBI:16567"/>
        <dbReference type="ChEBI" id="CHEBI:57959"/>
        <dbReference type="ChEBI" id="CHEBI:57972"/>
        <dbReference type="EC" id="3.7.1.3"/>
    </reaction>
</comment>
<dbReference type="HAMAP" id="MF_01970">
    <property type="entry name" value="Kynureninase"/>
    <property type="match status" value="1"/>
</dbReference>
<dbReference type="InterPro" id="IPR015421">
    <property type="entry name" value="PyrdxlP-dep_Trfase_major"/>
</dbReference>
<keyword evidence="3 4" id="KW-0663">Pyridoxal phosphate</keyword>
<dbReference type="Pfam" id="PF00266">
    <property type="entry name" value="Aminotran_5"/>
    <property type="match status" value="1"/>
</dbReference>
<dbReference type="EC" id="3.7.1.3" evidence="4"/>
<evidence type="ECO:0000313" key="7">
    <source>
        <dbReference type="EMBL" id="GJN90039.1"/>
    </source>
</evidence>
<dbReference type="PANTHER" id="PTHR14084">
    <property type="entry name" value="KYNURENINASE"/>
    <property type="match status" value="1"/>
</dbReference>
<dbReference type="GO" id="GO:0005737">
    <property type="term" value="C:cytoplasm"/>
    <property type="evidence" value="ECO:0007669"/>
    <property type="project" value="UniProtKB-SubCell"/>
</dbReference>
<protein>
    <recommendedName>
        <fullName evidence="4">Kynureninase</fullName>
        <ecNumber evidence="4">3.7.1.3</ecNumber>
    </recommendedName>
    <alternativeName>
        <fullName evidence="4">Biosynthesis of nicotinic acid protein 5</fullName>
    </alternativeName>
    <alternativeName>
        <fullName evidence="4">L-kynurenine hydrolase</fullName>
    </alternativeName>
</protein>
<accession>A0AAV5GHU7</accession>
<evidence type="ECO:0000256" key="1">
    <source>
        <dbReference type="ARBA" id="ARBA00022642"/>
    </source>
</evidence>
<comment type="similarity">
    <text evidence="4">Belongs to the kynureninase family.</text>
</comment>
<evidence type="ECO:0000256" key="3">
    <source>
        <dbReference type="ARBA" id="ARBA00022898"/>
    </source>
</evidence>
<comment type="subunit">
    <text evidence="4">Homodimer.</text>
</comment>
<feature type="binding site" evidence="4">
    <location>
        <position position="283"/>
    </location>
    <ligand>
        <name>pyridoxal 5'-phosphate</name>
        <dbReference type="ChEBI" id="CHEBI:597326"/>
    </ligand>
</feature>
<gene>
    <name evidence="4" type="primary">BNA5</name>
    <name evidence="7" type="ORF">Rhopal_003037-T1</name>
</gene>
<feature type="binding site" evidence="4">
    <location>
        <position position="361"/>
    </location>
    <ligand>
        <name>pyridoxal 5'-phosphate</name>
        <dbReference type="ChEBI" id="CHEBI:597326"/>
    </ligand>
</feature>
<dbReference type="Proteomes" id="UP001342314">
    <property type="component" value="Unassembled WGS sequence"/>
</dbReference>
<comment type="pathway">
    <text evidence="4">Cofactor biosynthesis; NAD(+) biosynthesis; quinolinate from L-kynurenine: step 2/3.</text>
</comment>
<feature type="binding site" evidence="4">
    <location>
        <position position="168"/>
    </location>
    <ligand>
        <name>pyridoxal 5'-phosphate</name>
        <dbReference type="ChEBI" id="CHEBI:597326"/>
    </ligand>
</feature>
<keyword evidence="2 4" id="KW-0378">Hydrolase</keyword>
<comment type="function">
    <text evidence="4">Catalyzes the cleavage of L-kynurenine (L-Kyn) and L-3-hydroxykynurenine (L-3OHKyn) into anthranilic acid (AA) and 3-hydroxyanthranilic acid (3-OHAA), respectively.</text>
</comment>
<feature type="binding site" evidence="4">
    <location>
        <begin position="196"/>
        <end position="199"/>
    </location>
    <ligand>
        <name>pyridoxal 5'-phosphate</name>
        <dbReference type="ChEBI" id="CHEBI:597326"/>
    </ligand>
</feature>
<keyword evidence="4" id="KW-0963">Cytoplasm</keyword>
<comment type="pathway">
    <text evidence="4">Amino-acid degradation; L-kynurenine degradation; L-alanine and anthranilate from L-kynurenine: step 1/1.</text>
</comment>
<comment type="subcellular location">
    <subcellularLocation>
        <location evidence="4">Cytoplasm</location>
    </subcellularLocation>
</comment>
<comment type="catalytic activity">
    <reaction evidence="4">
        <text>3-hydroxy-L-kynurenine + H2O = 3-hydroxyanthranilate + L-alanine + H(+)</text>
        <dbReference type="Rhea" id="RHEA:25143"/>
        <dbReference type="ChEBI" id="CHEBI:15377"/>
        <dbReference type="ChEBI" id="CHEBI:15378"/>
        <dbReference type="ChEBI" id="CHEBI:36559"/>
        <dbReference type="ChEBI" id="CHEBI:57972"/>
        <dbReference type="ChEBI" id="CHEBI:58125"/>
    </reaction>
</comment>
<feature type="compositionally biased region" description="Basic and acidic residues" evidence="5">
    <location>
        <begin position="530"/>
        <end position="547"/>
    </location>
</feature>
<dbReference type="GO" id="GO:0019805">
    <property type="term" value="P:quinolinate biosynthetic process"/>
    <property type="evidence" value="ECO:0007669"/>
    <property type="project" value="UniProtKB-UniRule"/>
</dbReference>
<dbReference type="Pfam" id="PF22580">
    <property type="entry name" value="KYNU_C"/>
    <property type="match status" value="1"/>
</dbReference>
<organism evidence="7 8">
    <name type="scientific">Rhodotorula paludigena</name>
    <dbReference type="NCBI Taxonomy" id="86838"/>
    <lineage>
        <taxon>Eukaryota</taxon>
        <taxon>Fungi</taxon>
        <taxon>Dikarya</taxon>
        <taxon>Basidiomycota</taxon>
        <taxon>Pucciniomycotina</taxon>
        <taxon>Microbotryomycetes</taxon>
        <taxon>Sporidiobolales</taxon>
        <taxon>Sporidiobolaceae</taxon>
        <taxon>Rhodotorula</taxon>
    </lineage>
</organism>
<evidence type="ECO:0000259" key="6">
    <source>
        <dbReference type="Pfam" id="PF00266"/>
    </source>
</evidence>
<evidence type="ECO:0000313" key="8">
    <source>
        <dbReference type="Proteomes" id="UP001342314"/>
    </source>
</evidence>
<dbReference type="GO" id="GO:0030429">
    <property type="term" value="F:kynureninase activity"/>
    <property type="evidence" value="ECO:0007669"/>
    <property type="project" value="UniProtKB-UniRule"/>
</dbReference>
<dbReference type="InterPro" id="IPR015422">
    <property type="entry name" value="PyrdxlP-dep_Trfase_small"/>
</dbReference>
<dbReference type="Gene3D" id="3.90.1150.10">
    <property type="entry name" value="Aspartate Aminotransferase, domain 1"/>
    <property type="match status" value="1"/>
</dbReference>
<comment type="caution">
    <text evidence="7">The sequence shown here is derived from an EMBL/GenBank/DDBJ whole genome shotgun (WGS) entry which is preliminary data.</text>
</comment>
<name>A0AAV5GHU7_9BASI</name>
<dbReference type="AlphaFoldDB" id="A0AAV5GHU7"/>
<feature type="binding site" evidence="4">
    <location>
        <position position="305"/>
    </location>
    <ligand>
        <name>pyridoxal 5'-phosphate</name>
        <dbReference type="ChEBI" id="CHEBI:597326"/>
    </ligand>
</feature>
<comment type="cofactor">
    <cofactor evidence="4">
        <name>pyridoxal 5'-phosphate</name>
        <dbReference type="ChEBI" id="CHEBI:597326"/>
    </cofactor>
</comment>
<evidence type="ECO:0000256" key="2">
    <source>
        <dbReference type="ARBA" id="ARBA00022801"/>
    </source>
</evidence>
<dbReference type="GO" id="GO:0019441">
    <property type="term" value="P:L-tryptophan catabolic process to kynurenine"/>
    <property type="evidence" value="ECO:0007669"/>
    <property type="project" value="TreeGrafter"/>
</dbReference>
<dbReference type="GO" id="GO:0097053">
    <property type="term" value="P:L-kynurenine catabolic process"/>
    <property type="evidence" value="ECO:0007669"/>
    <property type="project" value="UniProtKB-UniRule"/>
</dbReference>
<dbReference type="FunFam" id="3.40.640.10:FF:000031">
    <property type="entry name" value="Kynureninase"/>
    <property type="match status" value="1"/>
</dbReference>
<feature type="binding site" evidence="4">
    <location>
        <position position="169"/>
    </location>
    <ligand>
        <name>pyridoxal 5'-phosphate</name>
        <dbReference type="ChEBI" id="CHEBI:597326"/>
    </ligand>
</feature>